<evidence type="ECO:0000256" key="8">
    <source>
        <dbReference type="SAM" id="Phobius"/>
    </source>
</evidence>
<dbReference type="Gene3D" id="3.30.70.100">
    <property type="match status" value="1"/>
</dbReference>
<feature type="domain" description="Mechanosensitive ion channel MscS" evidence="9">
    <location>
        <begin position="96"/>
        <end position="153"/>
    </location>
</feature>
<comment type="similarity">
    <text evidence="3">Belongs to the MscS (TC 1.A.23) family.</text>
</comment>
<keyword evidence="6 8" id="KW-1133">Transmembrane helix</keyword>
<dbReference type="InterPro" id="IPR006685">
    <property type="entry name" value="MscS_channel_2nd"/>
</dbReference>
<dbReference type="EMBL" id="JAGKSQ010000001">
    <property type="protein sequence ID" value="MBP3950085.1"/>
    <property type="molecule type" value="Genomic_DNA"/>
</dbReference>
<keyword evidence="7 8" id="KW-0472">Membrane</keyword>
<dbReference type="PANTHER" id="PTHR30460:SF1">
    <property type="entry name" value="MECHANOSENSITIVE ION CHANNEL"/>
    <property type="match status" value="1"/>
</dbReference>
<proteinExistence type="inferred from homology"/>
<accession>A0A940WXI1</accession>
<evidence type="ECO:0000256" key="1">
    <source>
        <dbReference type="ARBA" id="ARBA00004141"/>
    </source>
</evidence>
<dbReference type="Proteomes" id="UP000678228">
    <property type="component" value="Unassembled WGS sequence"/>
</dbReference>
<evidence type="ECO:0000313" key="11">
    <source>
        <dbReference type="Proteomes" id="UP000678228"/>
    </source>
</evidence>
<evidence type="ECO:0000256" key="2">
    <source>
        <dbReference type="ARBA" id="ARBA00004236"/>
    </source>
</evidence>
<feature type="transmembrane region" description="Helical" evidence="8">
    <location>
        <begin position="55"/>
        <end position="73"/>
    </location>
</feature>
<evidence type="ECO:0000256" key="7">
    <source>
        <dbReference type="ARBA" id="ARBA00023136"/>
    </source>
</evidence>
<keyword evidence="4" id="KW-1003">Cell membrane</keyword>
<dbReference type="RefSeq" id="WP_210595698.1">
    <property type="nucleotide sequence ID" value="NZ_JAGKSQ010000001.1"/>
</dbReference>
<comment type="caution">
    <text evidence="10">The sequence shown here is derived from an EMBL/GenBank/DDBJ whole genome shotgun (WGS) entry which is preliminary data.</text>
</comment>
<feature type="transmembrane region" description="Helical" evidence="8">
    <location>
        <begin position="79"/>
        <end position="97"/>
    </location>
</feature>
<dbReference type="PANTHER" id="PTHR30460">
    <property type="entry name" value="MODERATE CONDUCTANCE MECHANOSENSITIVE CHANNEL YBIO"/>
    <property type="match status" value="1"/>
</dbReference>
<dbReference type="InterPro" id="IPR023408">
    <property type="entry name" value="MscS_beta-dom_sf"/>
</dbReference>
<evidence type="ECO:0000313" key="10">
    <source>
        <dbReference type="EMBL" id="MBP3950085.1"/>
    </source>
</evidence>
<evidence type="ECO:0000256" key="4">
    <source>
        <dbReference type="ARBA" id="ARBA00022475"/>
    </source>
</evidence>
<dbReference type="Gene3D" id="1.10.287.1260">
    <property type="match status" value="1"/>
</dbReference>
<evidence type="ECO:0000259" key="9">
    <source>
        <dbReference type="Pfam" id="PF00924"/>
    </source>
</evidence>
<keyword evidence="5 8" id="KW-0812">Transmembrane</keyword>
<dbReference type="Pfam" id="PF00924">
    <property type="entry name" value="MS_channel_2nd"/>
    <property type="match status" value="1"/>
</dbReference>
<evidence type="ECO:0000256" key="3">
    <source>
        <dbReference type="ARBA" id="ARBA00008017"/>
    </source>
</evidence>
<reference evidence="10" key="1">
    <citation type="submission" date="2021-03" db="EMBL/GenBank/DDBJ databases">
        <title>Bacillus suaedae sp. nov., isolated from Suaeda aralocaspica.</title>
        <authorList>
            <person name="Lei R.F.R."/>
        </authorList>
    </citation>
    <scope>NUCLEOTIDE SEQUENCE</scope>
    <source>
        <strain evidence="10">YZJH907-2</strain>
    </source>
</reference>
<dbReference type="AlphaFoldDB" id="A0A940WXI1"/>
<feature type="transmembrane region" description="Helical" evidence="8">
    <location>
        <begin position="12"/>
        <end position="34"/>
    </location>
</feature>
<evidence type="ECO:0000256" key="5">
    <source>
        <dbReference type="ARBA" id="ARBA00022692"/>
    </source>
</evidence>
<dbReference type="SUPFAM" id="SSF50182">
    <property type="entry name" value="Sm-like ribonucleoproteins"/>
    <property type="match status" value="1"/>
</dbReference>
<comment type="subcellular location">
    <subcellularLocation>
        <location evidence="2">Cell membrane</location>
    </subcellularLocation>
    <subcellularLocation>
        <location evidence="1">Membrane</location>
        <topology evidence="1">Multi-pass membrane protein</topology>
    </subcellularLocation>
</comment>
<protein>
    <submittedName>
        <fullName evidence="10">Mechanosensitive ion channel family protein</fullName>
    </submittedName>
</protein>
<organism evidence="10 11">
    <name type="scientific">Halalkalibacter suaedae</name>
    <dbReference type="NCBI Taxonomy" id="2822140"/>
    <lineage>
        <taxon>Bacteria</taxon>
        <taxon>Bacillati</taxon>
        <taxon>Bacillota</taxon>
        <taxon>Bacilli</taxon>
        <taxon>Bacillales</taxon>
        <taxon>Bacillaceae</taxon>
        <taxon>Halalkalibacter</taxon>
    </lineage>
</organism>
<dbReference type="InterPro" id="IPR045276">
    <property type="entry name" value="YbiO_bact"/>
</dbReference>
<dbReference type="InterPro" id="IPR011014">
    <property type="entry name" value="MscS_channel_TM-2"/>
</dbReference>
<name>A0A940WXI1_9BACI</name>
<sequence length="272" mass="31420">MIPTLNNAVIDGILIGLSIFLTAYILKKMVHWIFRKLDLTSDDKNRTIETLLKSVLNYLALICFIIYLLMPYVNIADMLAGAGVIGIVVGIILRSVVKDIFIGLIRLYEKQFIVGDFVTINGVYRGEIVNIRVRFITIREWSGNLFMINHNRIEMIHKHSRDQMTITERITVHYQENPEKVSRVLKSVCERVTMKHKRLLQVDDDGNLIQPFELYGITAVNNNYHGVEYMITATVKSEWYFEAAKVIRYEVVKAMYEAKIKLGAEFFSSIYS</sequence>
<evidence type="ECO:0000256" key="6">
    <source>
        <dbReference type="ARBA" id="ARBA00022989"/>
    </source>
</evidence>
<dbReference type="Gene3D" id="2.30.30.60">
    <property type="match status" value="1"/>
</dbReference>
<dbReference type="GO" id="GO:0008381">
    <property type="term" value="F:mechanosensitive monoatomic ion channel activity"/>
    <property type="evidence" value="ECO:0007669"/>
    <property type="project" value="InterPro"/>
</dbReference>
<keyword evidence="11" id="KW-1185">Reference proteome</keyword>
<dbReference type="SUPFAM" id="SSF82861">
    <property type="entry name" value="Mechanosensitive channel protein MscS (YggB), transmembrane region"/>
    <property type="match status" value="1"/>
</dbReference>
<dbReference type="GO" id="GO:0005886">
    <property type="term" value="C:plasma membrane"/>
    <property type="evidence" value="ECO:0007669"/>
    <property type="project" value="UniProtKB-SubCell"/>
</dbReference>
<dbReference type="InterPro" id="IPR010920">
    <property type="entry name" value="LSM_dom_sf"/>
</dbReference>
<gene>
    <name evidence="10" type="ORF">J7W16_02995</name>
</gene>